<comment type="caution">
    <text evidence="2">The sequence shown here is derived from an EMBL/GenBank/DDBJ whole genome shotgun (WGS) entry which is preliminary data.</text>
</comment>
<protein>
    <recommendedName>
        <fullName evidence="4">PepSY domain-containing protein</fullName>
    </recommendedName>
</protein>
<dbReference type="Proteomes" id="UP000029228">
    <property type="component" value="Unassembled WGS sequence"/>
</dbReference>
<dbReference type="EMBL" id="BBMR01000003">
    <property type="protein sequence ID" value="GAL18853.1"/>
    <property type="molecule type" value="Genomic_DNA"/>
</dbReference>
<dbReference type="AlphaFoldDB" id="A0A090RW99"/>
<organism evidence="2 3">
    <name type="scientific">Vibrio maritimus</name>
    <dbReference type="NCBI Taxonomy" id="990268"/>
    <lineage>
        <taxon>Bacteria</taxon>
        <taxon>Pseudomonadati</taxon>
        <taxon>Pseudomonadota</taxon>
        <taxon>Gammaproteobacteria</taxon>
        <taxon>Vibrionales</taxon>
        <taxon>Vibrionaceae</taxon>
        <taxon>Vibrio</taxon>
    </lineage>
</organism>
<evidence type="ECO:0000313" key="2">
    <source>
        <dbReference type="EMBL" id="GAL18853.1"/>
    </source>
</evidence>
<keyword evidence="1" id="KW-0732">Signal</keyword>
<evidence type="ECO:0000256" key="1">
    <source>
        <dbReference type="SAM" id="SignalP"/>
    </source>
</evidence>
<feature type="signal peptide" evidence="1">
    <location>
        <begin position="1"/>
        <end position="20"/>
    </location>
</feature>
<evidence type="ECO:0008006" key="4">
    <source>
        <dbReference type="Google" id="ProtNLM"/>
    </source>
</evidence>
<dbReference type="STRING" id="990268.JCM19235_2276"/>
<evidence type="ECO:0000313" key="3">
    <source>
        <dbReference type="Proteomes" id="UP000029228"/>
    </source>
</evidence>
<reference evidence="2 3" key="1">
    <citation type="submission" date="2014-09" db="EMBL/GenBank/DDBJ databases">
        <title>Vibrio maritimus JCM 19235. (C45) whole genome shotgun sequence.</title>
        <authorList>
            <person name="Sawabe T."/>
            <person name="Meirelles P."/>
            <person name="Nakanishi M."/>
            <person name="Sayaka M."/>
            <person name="Hattori M."/>
            <person name="Ohkuma M."/>
        </authorList>
    </citation>
    <scope>NUCLEOTIDE SEQUENCE [LARGE SCALE GENOMIC DNA]</scope>
    <source>
        <strain evidence="3">JCM19235</strain>
    </source>
</reference>
<feature type="chain" id="PRO_5001864481" description="PepSY domain-containing protein" evidence="1">
    <location>
        <begin position="21"/>
        <end position="103"/>
    </location>
</feature>
<sequence>MNKTVIALSLTTLFASSAMAATAEFEYFNVRDAQNHINKLEEQGKLVISDDQNVTIVDIEKGEYATIERNSDHYIITDVKGNITEVKTNANGDITHYRKHDEK</sequence>
<gene>
    <name evidence="2" type="ORF">JCM19235_2276</name>
</gene>
<keyword evidence="3" id="KW-1185">Reference proteome</keyword>
<accession>A0A090RW99</accession>
<name>A0A090RW99_9VIBR</name>
<proteinExistence type="predicted"/>